<sequence>MFRRSSSSSISSIESYTSVLSDNSYLKTLKPTDNQFQEILSYVRIIESHRTVLRERKIQSHEAKKRDPNDTDQRKWTDQMDADYASYKAKVDVLSAAKHVQEALETVAKQSKKADISIQEKARKIALEDGKKWLDAAIAASTARLGFMTRYPNALNTPSTKSHIKAIEDNLNSAKRAVREIETQKQKISEAREMAIRQSASSSRHK</sequence>
<feature type="region of interest" description="Disordered" evidence="1">
    <location>
        <begin position="57"/>
        <end position="77"/>
    </location>
</feature>
<protein>
    <submittedName>
        <fullName evidence="2">Uncharacterized protein</fullName>
    </submittedName>
</protein>
<dbReference type="AlphaFoldDB" id="A0A553HW36"/>
<feature type="compositionally biased region" description="Basic and acidic residues" evidence="1">
    <location>
        <begin position="183"/>
        <end position="195"/>
    </location>
</feature>
<dbReference type="EMBL" id="VFLP01000039">
    <property type="protein sequence ID" value="TRX92147.1"/>
    <property type="molecule type" value="Genomic_DNA"/>
</dbReference>
<name>A0A553HW36_9PEZI</name>
<dbReference type="OrthoDB" id="5228049at2759"/>
<proteinExistence type="predicted"/>
<gene>
    <name evidence="2" type="ORF">FHL15_007014</name>
</gene>
<reference evidence="3" key="1">
    <citation type="submission" date="2019-06" db="EMBL/GenBank/DDBJ databases">
        <title>Draft genome sequence of the griseofulvin-producing fungus Xylaria cubensis strain G536.</title>
        <authorList>
            <person name="Mead M.E."/>
            <person name="Raja H.A."/>
            <person name="Steenwyk J.L."/>
            <person name="Knowles S.L."/>
            <person name="Oberlies N.H."/>
            <person name="Rokas A."/>
        </authorList>
    </citation>
    <scope>NUCLEOTIDE SEQUENCE [LARGE SCALE GENOMIC DNA]</scope>
    <source>
        <strain evidence="3">G536</strain>
    </source>
</reference>
<dbReference type="Proteomes" id="UP000319160">
    <property type="component" value="Unassembled WGS sequence"/>
</dbReference>
<organism evidence="2 3">
    <name type="scientific">Xylaria flabelliformis</name>
    <dbReference type="NCBI Taxonomy" id="2512241"/>
    <lineage>
        <taxon>Eukaryota</taxon>
        <taxon>Fungi</taxon>
        <taxon>Dikarya</taxon>
        <taxon>Ascomycota</taxon>
        <taxon>Pezizomycotina</taxon>
        <taxon>Sordariomycetes</taxon>
        <taxon>Xylariomycetidae</taxon>
        <taxon>Xylariales</taxon>
        <taxon>Xylariaceae</taxon>
        <taxon>Xylaria</taxon>
    </lineage>
</organism>
<evidence type="ECO:0000313" key="3">
    <source>
        <dbReference type="Proteomes" id="UP000319160"/>
    </source>
</evidence>
<evidence type="ECO:0000256" key="1">
    <source>
        <dbReference type="SAM" id="MobiDB-lite"/>
    </source>
</evidence>
<keyword evidence="3" id="KW-1185">Reference proteome</keyword>
<evidence type="ECO:0000313" key="2">
    <source>
        <dbReference type="EMBL" id="TRX92147.1"/>
    </source>
</evidence>
<accession>A0A553HW36</accession>
<feature type="region of interest" description="Disordered" evidence="1">
    <location>
        <begin position="183"/>
        <end position="206"/>
    </location>
</feature>
<comment type="caution">
    <text evidence="2">The sequence shown here is derived from an EMBL/GenBank/DDBJ whole genome shotgun (WGS) entry which is preliminary data.</text>
</comment>